<gene>
    <name evidence="5" type="ORF">GCM10011452_06530</name>
</gene>
<dbReference type="InterPro" id="IPR032259">
    <property type="entry name" value="HIBYL-CoA-H"/>
</dbReference>
<dbReference type="Proteomes" id="UP000628984">
    <property type="component" value="Unassembled WGS sequence"/>
</dbReference>
<dbReference type="NCBIfam" id="NF004127">
    <property type="entry name" value="PRK05617.1"/>
    <property type="match status" value="1"/>
</dbReference>
<evidence type="ECO:0000313" key="6">
    <source>
        <dbReference type="Proteomes" id="UP000628984"/>
    </source>
</evidence>
<proteinExistence type="predicted"/>
<dbReference type="CDD" id="cd06558">
    <property type="entry name" value="crotonase-like"/>
    <property type="match status" value="1"/>
</dbReference>
<dbReference type="RefSeq" id="WP_189632361.1">
    <property type="nucleotide sequence ID" value="NZ_BMYQ01000001.1"/>
</dbReference>
<dbReference type="Gene3D" id="3.90.226.10">
    <property type="entry name" value="2-enoyl-CoA Hydratase, Chain A, domain 1"/>
    <property type="match status" value="1"/>
</dbReference>
<dbReference type="SUPFAM" id="SSF52096">
    <property type="entry name" value="ClpP/crotonase"/>
    <property type="match status" value="1"/>
</dbReference>
<sequence>MTDILIRREGQAGRITLNRPQALNALSYAMCKALDAALRDWATDPAVTLVILDATGDRAFCAGGDIAELYAEGTRGNFAYGQEFWRDEYRMNARIAEYGKPVISFIQGFCMGGGVGVACHARLRIVGESAQIAMPECGIGLVPDVGGSAILARAPGKIGTWAGLTGARLGPADAIHAGFADRFVPEADWPRLISALCATGDMGLIPDLPPPAPSRLPALRAEIDRLFDAPTLAALVAGLDQQDSEFAREALKALARVSPLAAACTLEHLRRLGPTPDLRHALSEEYNFTHRAQAQSDFLEGIRAMIIDKDRKPRWRHARAEDVTPDEVAQLLAPLGPDALTFSE</sequence>
<organism evidence="5 6">
    <name type="scientific">Gemmobacter lanyuensis</name>
    <dbReference type="NCBI Taxonomy" id="1054497"/>
    <lineage>
        <taxon>Bacteria</taxon>
        <taxon>Pseudomonadati</taxon>
        <taxon>Pseudomonadota</taxon>
        <taxon>Alphaproteobacteria</taxon>
        <taxon>Rhodobacterales</taxon>
        <taxon>Paracoccaceae</taxon>
        <taxon>Gemmobacter</taxon>
    </lineage>
</organism>
<dbReference type="EMBL" id="BMYQ01000001">
    <property type="protein sequence ID" value="GGW22663.1"/>
    <property type="molecule type" value="Genomic_DNA"/>
</dbReference>
<dbReference type="GO" id="GO:0005829">
    <property type="term" value="C:cytosol"/>
    <property type="evidence" value="ECO:0007669"/>
    <property type="project" value="TreeGrafter"/>
</dbReference>
<keyword evidence="6" id="KW-1185">Reference proteome</keyword>
<accession>A0A918MHJ4</accession>
<dbReference type="GO" id="GO:0006574">
    <property type="term" value="P:L-valine catabolic process"/>
    <property type="evidence" value="ECO:0007669"/>
    <property type="project" value="TreeGrafter"/>
</dbReference>
<dbReference type="Pfam" id="PF16113">
    <property type="entry name" value="ECH_2"/>
    <property type="match status" value="1"/>
</dbReference>
<reference evidence="5" key="1">
    <citation type="journal article" date="2014" name="Int. J. Syst. Evol. Microbiol.">
        <title>Complete genome sequence of Corynebacterium casei LMG S-19264T (=DSM 44701T), isolated from a smear-ripened cheese.</title>
        <authorList>
            <consortium name="US DOE Joint Genome Institute (JGI-PGF)"/>
            <person name="Walter F."/>
            <person name="Albersmeier A."/>
            <person name="Kalinowski J."/>
            <person name="Ruckert C."/>
        </authorList>
    </citation>
    <scope>NUCLEOTIDE SEQUENCE</scope>
    <source>
        <strain evidence="5">KCTC 23714</strain>
    </source>
</reference>
<dbReference type="PANTHER" id="PTHR43176:SF3">
    <property type="entry name" value="3-HYDROXYISOBUTYRYL-COA HYDROLASE, MITOCHONDRIAL"/>
    <property type="match status" value="1"/>
</dbReference>
<feature type="domain" description="Enoyl-CoA hydratase/isomerase" evidence="4">
    <location>
        <begin position="13"/>
        <end position="331"/>
    </location>
</feature>
<name>A0A918MHJ4_9RHOB</name>
<protein>
    <recommendedName>
        <fullName evidence="2">3-hydroxyisobutyryl-CoA hydrolase</fullName>
        <ecNumber evidence="2">3.1.2.4</ecNumber>
    </recommendedName>
</protein>
<dbReference type="GO" id="GO:0003860">
    <property type="term" value="F:3-hydroxyisobutyryl-CoA hydrolase activity"/>
    <property type="evidence" value="ECO:0007669"/>
    <property type="project" value="UniProtKB-EC"/>
</dbReference>
<evidence type="ECO:0000313" key="5">
    <source>
        <dbReference type="EMBL" id="GGW22663.1"/>
    </source>
</evidence>
<dbReference type="EC" id="3.1.2.4" evidence="2"/>
<comment type="caution">
    <text evidence="5">The sequence shown here is derived from an EMBL/GenBank/DDBJ whole genome shotgun (WGS) entry which is preliminary data.</text>
</comment>
<dbReference type="PANTHER" id="PTHR43176">
    <property type="entry name" value="3-HYDROXYISOBUTYRYL-COA HYDROLASE-RELATED"/>
    <property type="match status" value="1"/>
</dbReference>
<dbReference type="InterPro" id="IPR029045">
    <property type="entry name" value="ClpP/crotonase-like_dom_sf"/>
</dbReference>
<reference evidence="5" key="2">
    <citation type="submission" date="2020-09" db="EMBL/GenBank/DDBJ databases">
        <authorList>
            <person name="Sun Q."/>
            <person name="Kim S."/>
        </authorList>
    </citation>
    <scope>NUCLEOTIDE SEQUENCE</scope>
    <source>
        <strain evidence="5">KCTC 23714</strain>
    </source>
</reference>
<comment type="catalytic activity">
    <reaction evidence="1">
        <text>3-hydroxy-2-methylpropanoyl-CoA + H2O = 3-hydroxy-2-methylpropanoate + CoA + H(+)</text>
        <dbReference type="Rhea" id="RHEA:20888"/>
        <dbReference type="ChEBI" id="CHEBI:11805"/>
        <dbReference type="ChEBI" id="CHEBI:15377"/>
        <dbReference type="ChEBI" id="CHEBI:15378"/>
        <dbReference type="ChEBI" id="CHEBI:57287"/>
        <dbReference type="ChEBI" id="CHEBI:57340"/>
        <dbReference type="EC" id="3.1.2.4"/>
    </reaction>
</comment>
<keyword evidence="3" id="KW-0378">Hydrolase</keyword>
<evidence type="ECO:0000256" key="1">
    <source>
        <dbReference type="ARBA" id="ARBA00001709"/>
    </source>
</evidence>
<evidence type="ECO:0000256" key="2">
    <source>
        <dbReference type="ARBA" id="ARBA00011915"/>
    </source>
</evidence>
<dbReference type="AlphaFoldDB" id="A0A918MHJ4"/>
<dbReference type="InterPro" id="IPR045004">
    <property type="entry name" value="ECH_dom"/>
</dbReference>
<evidence type="ECO:0000256" key="3">
    <source>
        <dbReference type="ARBA" id="ARBA00022801"/>
    </source>
</evidence>
<evidence type="ECO:0000259" key="4">
    <source>
        <dbReference type="Pfam" id="PF16113"/>
    </source>
</evidence>